<evidence type="ECO:0000313" key="2">
    <source>
        <dbReference type="Proteomes" id="UP000031599"/>
    </source>
</evidence>
<name>A0A0C2CVE9_9BACT</name>
<evidence type="ECO:0000313" key="1">
    <source>
        <dbReference type="EMBL" id="KIG15081.1"/>
    </source>
</evidence>
<comment type="caution">
    <text evidence="1">The sequence shown here is derived from an EMBL/GenBank/DDBJ whole genome shotgun (WGS) entry which is preliminary data.</text>
</comment>
<dbReference type="EMBL" id="JMCC02000061">
    <property type="protein sequence ID" value="KIG15081.1"/>
    <property type="molecule type" value="Genomic_DNA"/>
</dbReference>
<proteinExistence type="predicted"/>
<reference evidence="1 2" key="1">
    <citation type="submission" date="2014-12" db="EMBL/GenBank/DDBJ databases">
        <title>Genome assembly of Enhygromyxa salina DSM 15201.</title>
        <authorList>
            <person name="Sharma G."/>
            <person name="Subramanian S."/>
        </authorList>
    </citation>
    <scope>NUCLEOTIDE SEQUENCE [LARGE SCALE GENOMIC DNA]</scope>
    <source>
        <strain evidence="1 2">DSM 15201</strain>
    </source>
</reference>
<gene>
    <name evidence="1" type="ORF">DB30_06113</name>
</gene>
<dbReference type="AlphaFoldDB" id="A0A0C2CVE9"/>
<dbReference type="Proteomes" id="UP000031599">
    <property type="component" value="Unassembled WGS sequence"/>
</dbReference>
<organism evidence="1 2">
    <name type="scientific">Enhygromyxa salina</name>
    <dbReference type="NCBI Taxonomy" id="215803"/>
    <lineage>
        <taxon>Bacteria</taxon>
        <taxon>Pseudomonadati</taxon>
        <taxon>Myxococcota</taxon>
        <taxon>Polyangia</taxon>
        <taxon>Nannocystales</taxon>
        <taxon>Nannocystaceae</taxon>
        <taxon>Enhygromyxa</taxon>
    </lineage>
</organism>
<protein>
    <submittedName>
        <fullName evidence="1">Uncharacterized protein</fullName>
    </submittedName>
</protein>
<sequence length="126" mass="13368">MKVGEEFHHGASPTVGAITLAPGLERLSTVSFADGWVFISAREGADLVVLLANEGVITDDVTMPGFAEHLVVADCDTTADTFLAVLAPDGCTDTNAPRSVRGFTHDGRRLVDVPDPVMCWCDLVEP</sequence>
<accession>A0A0C2CVE9</accession>